<evidence type="ECO:0000256" key="1">
    <source>
        <dbReference type="ARBA" id="ARBA00001917"/>
    </source>
</evidence>
<feature type="binding site" evidence="9">
    <location>
        <position position="57"/>
    </location>
    <ligand>
        <name>FMN</name>
        <dbReference type="ChEBI" id="CHEBI:58210"/>
    </ligand>
</feature>
<dbReference type="Gene3D" id="3.20.20.70">
    <property type="entry name" value="Aldolase class I"/>
    <property type="match status" value="1"/>
</dbReference>
<dbReference type="EMBL" id="DXBC01000131">
    <property type="protein sequence ID" value="HIZ79813.1"/>
    <property type="molecule type" value="Genomic_DNA"/>
</dbReference>
<comment type="function">
    <text evidence="7">Catalyzes the synthesis of 5,6-dihydrouridine (D), a modified base found in the D-loop of most tRNAs, via the reduction of the C5-C6 double bond in target uridines.</text>
</comment>
<comment type="similarity">
    <text evidence="7">Belongs to the dus family.</text>
</comment>
<evidence type="ECO:0000259" key="10">
    <source>
        <dbReference type="Pfam" id="PF01207"/>
    </source>
</evidence>
<evidence type="ECO:0000256" key="9">
    <source>
        <dbReference type="PIRSR" id="PIRSR006621-2"/>
    </source>
</evidence>
<feature type="binding site" evidence="9">
    <location>
        <position position="155"/>
    </location>
    <ligand>
        <name>FMN</name>
        <dbReference type="ChEBI" id="CHEBI:58210"/>
    </ligand>
</feature>
<comment type="caution">
    <text evidence="11">The sequence shown here is derived from an EMBL/GenBank/DDBJ whole genome shotgun (WGS) entry which is preliminary data.</text>
</comment>
<dbReference type="PROSITE" id="PS01136">
    <property type="entry name" value="UPF0034"/>
    <property type="match status" value="1"/>
</dbReference>
<gene>
    <name evidence="11" type="ORF">IAA17_08510</name>
</gene>
<keyword evidence="5" id="KW-0521">NADP</keyword>
<evidence type="ECO:0000256" key="7">
    <source>
        <dbReference type="PIRNR" id="PIRNR006621"/>
    </source>
</evidence>
<dbReference type="AlphaFoldDB" id="A0A9D2GHC7"/>
<dbReference type="Proteomes" id="UP000824101">
    <property type="component" value="Unassembled WGS sequence"/>
</dbReference>
<dbReference type="InterPro" id="IPR013785">
    <property type="entry name" value="Aldolase_TIM"/>
</dbReference>
<evidence type="ECO:0000256" key="2">
    <source>
        <dbReference type="ARBA" id="ARBA00022630"/>
    </source>
</evidence>
<feature type="domain" description="DUS-like FMN-binding" evidence="10">
    <location>
        <begin position="1"/>
        <end position="222"/>
    </location>
</feature>
<dbReference type="Pfam" id="PF01207">
    <property type="entry name" value="Dus"/>
    <property type="match status" value="1"/>
</dbReference>
<dbReference type="EC" id="1.3.1.-" evidence="7"/>
<evidence type="ECO:0000256" key="4">
    <source>
        <dbReference type="ARBA" id="ARBA00022694"/>
    </source>
</evidence>
<keyword evidence="2 7" id="KW-0285">Flavoprotein</keyword>
<organism evidence="11 12">
    <name type="scientific">Candidatus Lachnoclostridium stercorigallinarum</name>
    <dbReference type="NCBI Taxonomy" id="2838634"/>
    <lineage>
        <taxon>Bacteria</taxon>
        <taxon>Bacillati</taxon>
        <taxon>Bacillota</taxon>
        <taxon>Clostridia</taxon>
        <taxon>Lachnospirales</taxon>
        <taxon>Lachnospiraceae</taxon>
    </lineage>
</organism>
<evidence type="ECO:0000256" key="3">
    <source>
        <dbReference type="ARBA" id="ARBA00022643"/>
    </source>
</evidence>
<dbReference type="PIRSF" id="PIRSF006621">
    <property type="entry name" value="Dus"/>
    <property type="match status" value="1"/>
</dbReference>
<sequence>MEGITGYLYRNAHRRVFGGADKYFTPFLAPGKKRGLRSRELSDILPEHNEGVPAVPQILTNDWEDFLHTADILKEYGYREINLNLGCPSGTVVTKKRGSGFLAFPEDLDQFLDRIFSGTDMKISVKTRIGMESPEEFGPLLEIFCRYPISELIVHPRVQKDGYRNTPDRKAFSMALERAPFPVCYNGDLFSREDVREFSEEFPQVETVMLGRGLIADPALAAGLDGGAAVTAESFGTFHQEILEGYCRIMSGDRNVLFKMKELWFYMIHLFPDAGFFEKKLKKSSTVAEYSLWTERLLREREILPEADTAFLRR</sequence>
<protein>
    <recommendedName>
        <fullName evidence="7">tRNA-dihydrouridine synthase</fullName>
        <ecNumber evidence="7">1.3.1.-</ecNumber>
    </recommendedName>
</protein>
<dbReference type="InterPro" id="IPR035587">
    <property type="entry name" value="DUS-like_FMN-bd"/>
</dbReference>
<reference evidence="11" key="1">
    <citation type="journal article" date="2021" name="PeerJ">
        <title>Extensive microbial diversity within the chicken gut microbiome revealed by metagenomics and culture.</title>
        <authorList>
            <person name="Gilroy R."/>
            <person name="Ravi A."/>
            <person name="Getino M."/>
            <person name="Pursley I."/>
            <person name="Horton D.L."/>
            <person name="Alikhan N.F."/>
            <person name="Baker D."/>
            <person name="Gharbi K."/>
            <person name="Hall N."/>
            <person name="Watson M."/>
            <person name="Adriaenssens E.M."/>
            <person name="Foster-Nyarko E."/>
            <person name="Jarju S."/>
            <person name="Secka A."/>
            <person name="Antonio M."/>
            <person name="Oren A."/>
            <person name="Chaudhuri R.R."/>
            <person name="La Ragione R."/>
            <person name="Hildebrand F."/>
            <person name="Pallen M.J."/>
        </authorList>
    </citation>
    <scope>NUCLEOTIDE SEQUENCE</scope>
    <source>
        <strain evidence="11">ChiBcec1-1093</strain>
    </source>
</reference>
<comment type="cofactor">
    <cofactor evidence="1 7 9">
        <name>FMN</name>
        <dbReference type="ChEBI" id="CHEBI:58210"/>
    </cofactor>
</comment>
<evidence type="ECO:0000256" key="5">
    <source>
        <dbReference type="ARBA" id="ARBA00022857"/>
    </source>
</evidence>
<dbReference type="InterPro" id="IPR018517">
    <property type="entry name" value="tRNA_hU_synthase_CS"/>
</dbReference>
<dbReference type="SUPFAM" id="SSF51395">
    <property type="entry name" value="FMN-linked oxidoreductases"/>
    <property type="match status" value="1"/>
</dbReference>
<dbReference type="PANTHER" id="PTHR45846:SF1">
    <property type="entry name" value="TRNA-DIHYDROURIDINE(47) SYNTHASE [NAD(P)(+)]-LIKE"/>
    <property type="match status" value="1"/>
</dbReference>
<keyword evidence="6 7" id="KW-0560">Oxidoreductase</keyword>
<accession>A0A9D2GHC7</accession>
<proteinExistence type="inferred from homology"/>
<dbReference type="GO" id="GO:0017150">
    <property type="term" value="F:tRNA dihydrouridine synthase activity"/>
    <property type="evidence" value="ECO:0007669"/>
    <property type="project" value="InterPro"/>
</dbReference>
<evidence type="ECO:0000313" key="11">
    <source>
        <dbReference type="EMBL" id="HIZ79813.1"/>
    </source>
</evidence>
<dbReference type="GO" id="GO:0003723">
    <property type="term" value="F:RNA binding"/>
    <property type="evidence" value="ECO:0007669"/>
    <property type="project" value="TreeGrafter"/>
</dbReference>
<dbReference type="InterPro" id="IPR001269">
    <property type="entry name" value="DUS_fam"/>
</dbReference>
<dbReference type="PANTHER" id="PTHR45846">
    <property type="entry name" value="TRNA-DIHYDROURIDINE(47) SYNTHASE [NAD(P)(+)]-LIKE"/>
    <property type="match status" value="1"/>
</dbReference>
<feature type="binding site" evidence="9">
    <location>
        <begin position="211"/>
        <end position="212"/>
    </location>
    <ligand>
        <name>FMN</name>
        <dbReference type="ChEBI" id="CHEBI:58210"/>
    </ligand>
</feature>
<reference evidence="11" key="2">
    <citation type="submission" date="2021-04" db="EMBL/GenBank/DDBJ databases">
        <authorList>
            <person name="Gilroy R."/>
        </authorList>
    </citation>
    <scope>NUCLEOTIDE SEQUENCE</scope>
    <source>
        <strain evidence="11">ChiBcec1-1093</strain>
    </source>
</reference>
<keyword evidence="4 7" id="KW-0819">tRNA processing</keyword>
<dbReference type="GO" id="GO:0050660">
    <property type="term" value="F:flavin adenine dinucleotide binding"/>
    <property type="evidence" value="ECO:0007669"/>
    <property type="project" value="InterPro"/>
</dbReference>
<dbReference type="CDD" id="cd02801">
    <property type="entry name" value="DUS_like_FMN"/>
    <property type="match status" value="1"/>
</dbReference>
<name>A0A9D2GHC7_9FIRM</name>
<keyword evidence="3 7" id="KW-0288">FMN</keyword>
<evidence type="ECO:0000256" key="8">
    <source>
        <dbReference type="PIRSR" id="PIRSR006621-1"/>
    </source>
</evidence>
<evidence type="ECO:0000256" key="6">
    <source>
        <dbReference type="ARBA" id="ARBA00023002"/>
    </source>
</evidence>
<keyword evidence="9" id="KW-0547">Nucleotide-binding</keyword>
<feature type="binding site" evidence="9">
    <location>
        <position position="126"/>
    </location>
    <ligand>
        <name>FMN</name>
        <dbReference type="ChEBI" id="CHEBI:58210"/>
    </ligand>
</feature>
<evidence type="ECO:0000313" key="12">
    <source>
        <dbReference type="Proteomes" id="UP000824101"/>
    </source>
</evidence>
<feature type="active site" description="Proton donor" evidence="8">
    <location>
        <position position="87"/>
    </location>
</feature>